<protein>
    <recommendedName>
        <fullName evidence="4">DNA-directed RNA polymerases I, II, and III subunit RPABC3</fullName>
    </recommendedName>
</protein>
<dbReference type="PANTHER" id="PTHR10917:SF0">
    <property type="entry name" value="DNA-DIRECTED RNA POLYMERASES I, II, AND III SUBUNIT RPABC3"/>
    <property type="match status" value="1"/>
</dbReference>
<comment type="subcellular location">
    <subcellularLocation>
        <location evidence="1">Nucleus</location>
    </subcellularLocation>
</comment>
<dbReference type="PIRSF" id="PIRSF000779">
    <property type="entry name" value="RNA_pol_Rpb8"/>
    <property type="match status" value="1"/>
</dbReference>
<evidence type="ECO:0000313" key="5">
    <source>
        <dbReference type="EMBL" id="CAK8986335.1"/>
    </source>
</evidence>
<dbReference type="Pfam" id="PF03870">
    <property type="entry name" value="RNA_pol_Rpb8"/>
    <property type="match status" value="1"/>
</dbReference>
<comment type="caution">
    <text evidence="5">The sequence shown here is derived from an EMBL/GenBank/DDBJ whole genome shotgun (WGS) entry which is preliminary data.</text>
</comment>
<name>A0ABP0H808_9DINO</name>
<dbReference type="Gene3D" id="2.40.50.140">
    <property type="entry name" value="Nucleic acid-binding proteins"/>
    <property type="match status" value="1"/>
</dbReference>
<comment type="function">
    <text evidence="4">DNA-dependent RNA polymerase catalyzes the transcription of DNA into RNA using the four ribonucleoside triphosphates as substrates. Common component of RNA polymerases I, II and III which synthesize ribosomal RNA precursors, mRNA precursors and many functional non-coding RNAs, and small RNAs, such as 5S rRNA and tRNAs, respectively.</text>
</comment>
<comment type="similarity">
    <text evidence="2 4">Belongs to the eukaryotic RPB8 RNA polymerase subunit family.</text>
</comment>
<keyword evidence="3 4" id="KW-0539">Nucleus</keyword>
<evidence type="ECO:0000256" key="3">
    <source>
        <dbReference type="ARBA" id="ARBA00023242"/>
    </source>
</evidence>
<dbReference type="Proteomes" id="UP001642464">
    <property type="component" value="Unassembled WGS sequence"/>
</dbReference>
<accession>A0ABP0H808</accession>
<evidence type="ECO:0000256" key="1">
    <source>
        <dbReference type="ARBA" id="ARBA00004123"/>
    </source>
</evidence>
<sequence length="154" mass="17586">MGDEPEKNGILFEDIFDVLEVNPKNKSSVQFKNVSRLVARGVTFEMDLVIDIQSEIFPMKAKDRFTMALASTLDMEGKPDDGTYNQSGEPTLLDKFDYGMHGKVFKYEYEGEHRIAIYASYGGLLMKLVGDQRNLNNIDLDSRIYCLIKRAEKE</sequence>
<dbReference type="InterPro" id="IPR005570">
    <property type="entry name" value="RPABC3"/>
</dbReference>
<dbReference type="PANTHER" id="PTHR10917">
    <property type="entry name" value="DNA-DIRECTED RNA POLYMERASES I, II, AND III SUBUNIT RPABC3"/>
    <property type="match status" value="1"/>
</dbReference>
<gene>
    <name evidence="5" type="ORF">SCF082_LOCUS507</name>
</gene>
<evidence type="ECO:0000256" key="4">
    <source>
        <dbReference type="PIRNR" id="PIRNR000779"/>
    </source>
</evidence>
<keyword evidence="6" id="KW-1185">Reference proteome</keyword>
<dbReference type="EMBL" id="CAXAMM010000179">
    <property type="protein sequence ID" value="CAK8986335.1"/>
    <property type="molecule type" value="Genomic_DNA"/>
</dbReference>
<dbReference type="InterPro" id="IPR012340">
    <property type="entry name" value="NA-bd_OB-fold"/>
</dbReference>
<dbReference type="SMART" id="SM00658">
    <property type="entry name" value="RPOL8c"/>
    <property type="match status" value="1"/>
</dbReference>
<reference evidence="5 6" key="1">
    <citation type="submission" date="2024-02" db="EMBL/GenBank/DDBJ databases">
        <authorList>
            <person name="Chen Y."/>
            <person name="Shah S."/>
            <person name="Dougan E. K."/>
            <person name="Thang M."/>
            <person name="Chan C."/>
        </authorList>
    </citation>
    <scope>NUCLEOTIDE SEQUENCE [LARGE SCALE GENOMIC DNA]</scope>
</reference>
<evidence type="ECO:0000256" key="2">
    <source>
        <dbReference type="ARBA" id="ARBA00008912"/>
    </source>
</evidence>
<dbReference type="SUPFAM" id="SSF50249">
    <property type="entry name" value="Nucleic acid-binding proteins"/>
    <property type="match status" value="1"/>
</dbReference>
<evidence type="ECO:0000313" key="6">
    <source>
        <dbReference type="Proteomes" id="UP001642464"/>
    </source>
</evidence>
<organism evidence="5 6">
    <name type="scientific">Durusdinium trenchii</name>
    <dbReference type="NCBI Taxonomy" id="1381693"/>
    <lineage>
        <taxon>Eukaryota</taxon>
        <taxon>Sar</taxon>
        <taxon>Alveolata</taxon>
        <taxon>Dinophyceae</taxon>
        <taxon>Suessiales</taxon>
        <taxon>Symbiodiniaceae</taxon>
        <taxon>Durusdinium</taxon>
    </lineage>
</organism>
<proteinExistence type="inferred from homology"/>